<keyword evidence="4" id="KW-0812">Transmembrane</keyword>
<evidence type="ECO:0000256" key="1">
    <source>
        <dbReference type="ARBA" id="ARBA00012528"/>
    </source>
</evidence>
<gene>
    <name evidence="6" type="ORF">L2725_08515</name>
</gene>
<reference evidence="6 7" key="1">
    <citation type="submission" date="2022-01" db="EMBL/GenBank/DDBJ databases">
        <title>Whole genome-based taxonomy of the Shewanellaceae.</title>
        <authorList>
            <person name="Martin-Rodriguez A.J."/>
        </authorList>
    </citation>
    <scope>NUCLEOTIDE SEQUENCE [LARGE SCALE GENOMIC DNA]</scope>
    <source>
        <strain evidence="6 7">DSM 21332</strain>
    </source>
</reference>
<evidence type="ECO:0000313" key="7">
    <source>
        <dbReference type="Proteomes" id="UP001202831"/>
    </source>
</evidence>
<feature type="compositionally biased region" description="Basic and acidic residues" evidence="3">
    <location>
        <begin position="344"/>
        <end position="356"/>
    </location>
</feature>
<feature type="transmembrane region" description="Helical" evidence="4">
    <location>
        <begin position="95"/>
        <end position="113"/>
    </location>
</feature>
<accession>A0ABT0N5Z7</accession>
<keyword evidence="4" id="KW-0472">Membrane</keyword>
<dbReference type="EMBL" id="JAKIKT010000002">
    <property type="protein sequence ID" value="MCL2913834.1"/>
    <property type="molecule type" value="Genomic_DNA"/>
</dbReference>
<sequence length="411" mass="45908">MNLTGLIKSAGGRILLQLMAAIILIVTLNPLRAVTAPYPELVLLFPYLLLGTVLLLSQLFNQLRTGFLAVLMLLAYAIIQLRLQQPLPEANTRFAYQLLALMMPLNLLLVLAWPARRLLSPGGFGFLLFIGLQLVAGYWLTGTIQPEQLLSWRETYLMTPGELTPLPILLLLLGLVAICGAALVMSYRNTGADMAALTCLIATELTLVYFQESMISSLAFSLCGVLLIINLIYRSHELAFIDSLTQIPGRRALENEMKHLGRHYALAMMDVDHFKKFNDTYGHKMGDDVLRLMGKLMQDYAGKARVYRYGGEEFTMLFKGQDARASEDHLNEFREAVADYPLAIRDEDRDKDDQKGKQRRGTKSKVKTVNVTISIGVADYQDGKTPQEVMKVADELLYKAKKAGRNCVVTS</sequence>
<dbReference type="CDD" id="cd01949">
    <property type="entry name" value="GGDEF"/>
    <property type="match status" value="1"/>
</dbReference>
<dbReference type="Gene3D" id="3.30.70.270">
    <property type="match status" value="1"/>
</dbReference>
<organism evidence="6 7">
    <name type="scientific">Shewanella corallii</name>
    <dbReference type="NCBI Taxonomy" id="560080"/>
    <lineage>
        <taxon>Bacteria</taxon>
        <taxon>Pseudomonadati</taxon>
        <taxon>Pseudomonadota</taxon>
        <taxon>Gammaproteobacteria</taxon>
        <taxon>Alteromonadales</taxon>
        <taxon>Shewanellaceae</taxon>
        <taxon>Shewanella</taxon>
    </lineage>
</organism>
<dbReference type="InterPro" id="IPR043128">
    <property type="entry name" value="Rev_trsase/Diguanyl_cyclase"/>
</dbReference>
<dbReference type="PROSITE" id="PS50887">
    <property type="entry name" value="GGDEF"/>
    <property type="match status" value="1"/>
</dbReference>
<evidence type="ECO:0000259" key="5">
    <source>
        <dbReference type="PROSITE" id="PS50887"/>
    </source>
</evidence>
<name>A0ABT0N5Z7_9GAMM</name>
<dbReference type="Proteomes" id="UP001202831">
    <property type="component" value="Unassembled WGS sequence"/>
</dbReference>
<dbReference type="PANTHER" id="PTHR45138">
    <property type="entry name" value="REGULATORY COMPONENTS OF SENSORY TRANSDUCTION SYSTEM"/>
    <property type="match status" value="1"/>
</dbReference>
<dbReference type="InterPro" id="IPR000160">
    <property type="entry name" value="GGDEF_dom"/>
</dbReference>
<feature type="transmembrane region" description="Helical" evidence="4">
    <location>
        <begin position="125"/>
        <end position="144"/>
    </location>
</feature>
<keyword evidence="7" id="KW-1185">Reference proteome</keyword>
<feature type="domain" description="GGDEF" evidence="5">
    <location>
        <begin position="262"/>
        <end position="411"/>
    </location>
</feature>
<evidence type="ECO:0000256" key="4">
    <source>
        <dbReference type="SAM" id="Phobius"/>
    </source>
</evidence>
<feature type="transmembrane region" description="Helical" evidence="4">
    <location>
        <begin position="67"/>
        <end position="83"/>
    </location>
</feature>
<dbReference type="EC" id="2.7.7.65" evidence="1"/>
<comment type="caution">
    <text evidence="6">The sequence shown here is derived from an EMBL/GenBank/DDBJ whole genome shotgun (WGS) entry which is preliminary data.</text>
</comment>
<feature type="transmembrane region" description="Helical" evidence="4">
    <location>
        <begin position="215"/>
        <end position="233"/>
    </location>
</feature>
<dbReference type="Pfam" id="PF00990">
    <property type="entry name" value="GGDEF"/>
    <property type="match status" value="2"/>
</dbReference>
<dbReference type="InterPro" id="IPR050469">
    <property type="entry name" value="Diguanylate_Cyclase"/>
</dbReference>
<feature type="transmembrane region" description="Helical" evidence="4">
    <location>
        <begin position="164"/>
        <end position="184"/>
    </location>
</feature>
<proteinExistence type="predicted"/>
<dbReference type="SUPFAM" id="SSF55073">
    <property type="entry name" value="Nucleotide cyclase"/>
    <property type="match status" value="1"/>
</dbReference>
<dbReference type="SMART" id="SM00267">
    <property type="entry name" value="GGDEF"/>
    <property type="match status" value="1"/>
</dbReference>
<dbReference type="InterPro" id="IPR029787">
    <property type="entry name" value="Nucleotide_cyclase"/>
</dbReference>
<dbReference type="NCBIfam" id="TIGR00254">
    <property type="entry name" value="GGDEF"/>
    <property type="match status" value="1"/>
</dbReference>
<feature type="transmembrane region" description="Helical" evidence="4">
    <location>
        <begin position="41"/>
        <end position="60"/>
    </location>
</feature>
<evidence type="ECO:0000256" key="2">
    <source>
        <dbReference type="ARBA" id="ARBA00034247"/>
    </source>
</evidence>
<dbReference type="RefSeq" id="WP_249248537.1">
    <property type="nucleotide sequence ID" value="NZ_JAKIKT010000002.1"/>
</dbReference>
<comment type="catalytic activity">
    <reaction evidence="2">
        <text>2 GTP = 3',3'-c-di-GMP + 2 diphosphate</text>
        <dbReference type="Rhea" id="RHEA:24898"/>
        <dbReference type="ChEBI" id="CHEBI:33019"/>
        <dbReference type="ChEBI" id="CHEBI:37565"/>
        <dbReference type="ChEBI" id="CHEBI:58805"/>
        <dbReference type="EC" id="2.7.7.65"/>
    </reaction>
</comment>
<protein>
    <recommendedName>
        <fullName evidence="1">diguanylate cyclase</fullName>
        <ecNumber evidence="1">2.7.7.65</ecNumber>
    </recommendedName>
</protein>
<evidence type="ECO:0000256" key="3">
    <source>
        <dbReference type="SAM" id="MobiDB-lite"/>
    </source>
</evidence>
<feature type="transmembrane region" description="Helical" evidence="4">
    <location>
        <begin position="12"/>
        <end position="29"/>
    </location>
</feature>
<evidence type="ECO:0000313" key="6">
    <source>
        <dbReference type="EMBL" id="MCL2913834.1"/>
    </source>
</evidence>
<feature type="region of interest" description="Disordered" evidence="3">
    <location>
        <begin position="344"/>
        <end position="364"/>
    </location>
</feature>
<dbReference type="PANTHER" id="PTHR45138:SF9">
    <property type="entry name" value="DIGUANYLATE CYCLASE DGCM-RELATED"/>
    <property type="match status" value="1"/>
</dbReference>
<keyword evidence="4" id="KW-1133">Transmembrane helix</keyword>